<dbReference type="GO" id="GO:0003254">
    <property type="term" value="P:regulation of membrane depolarization"/>
    <property type="evidence" value="ECO:0007669"/>
    <property type="project" value="TreeGrafter"/>
</dbReference>
<dbReference type="InterPro" id="IPR018490">
    <property type="entry name" value="cNMP-bd_dom_sf"/>
</dbReference>
<proteinExistence type="predicted"/>
<dbReference type="SUPFAM" id="SSF51206">
    <property type="entry name" value="cAMP-binding domain-like"/>
    <property type="match status" value="1"/>
</dbReference>
<gene>
    <name evidence="2" type="ORF">B9G79_05725</name>
</gene>
<dbReference type="PANTHER" id="PTHR45689">
    <property type="entry name" value="I[[H]] CHANNEL, ISOFORM E"/>
    <property type="match status" value="1"/>
</dbReference>
<dbReference type="Pfam" id="PF00027">
    <property type="entry name" value="cNMP_binding"/>
    <property type="match status" value="1"/>
</dbReference>
<dbReference type="PROSITE" id="PS50042">
    <property type="entry name" value="CNMP_BINDING_3"/>
    <property type="match status" value="1"/>
</dbReference>
<dbReference type="InterPro" id="IPR000595">
    <property type="entry name" value="cNMP-bd_dom"/>
</dbReference>
<dbReference type="GO" id="GO:0035725">
    <property type="term" value="P:sodium ion transmembrane transport"/>
    <property type="evidence" value="ECO:0007669"/>
    <property type="project" value="TreeGrafter"/>
</dbReference>
<dbReference type="InterPro" id="IPR051413">
    <property type="entry name" value="K/Na_HCN_channel"/>
</dbReference>
<organism evidence="2 3">
    <name type="scientific">Bdellovibrio bacteriovorus</name>
    <dbReference type="NCBI Taxonomy" id="959"/>
    <lineage>
        <taxon>Bacteria</taxon>
        <taxon>Pseudomonadati</taxon>
        <taxon>Bdellovibrionota</taxon>
        <taxon>Bdellovibrionia</taxon>
        <taxon>Bdellovibrionales</taxon>
        <taxon>Pseudobdellovibrionaceae</taxon>
        <taxon>Bdellovibrio</taxon>
    </lineage>
</organism>
<name>A0A1Z3N6I6_BDEBC</name>
<dbReference type="RefSeq" id="WP_088564682.1">
    <property type="nucleotide sequence ID" value="NZ_CP020946.1"/>
</dbReference>
<dbReference type="InterPro" id="IPR018488">
    <property type="entry name" value="cNMP-bd_CS"/>
</dbReference>
<dbReference type="EMBL" id="CP020946">
    <property type="protein sequence ID" value="ASD63102.1"/>
    <property type="molecule type" value="Genomic_DNA"/>
</dbReference>
<keyword evidence="2" id="KW-0407">Ion channel</keyword>
<evidence type="ECO:0000313" key="2">
    <source>
        <dbReference type="EMBL" id="ASD63102.1"/>
    </source>
</evidence>
<evidence type="ECO:0000313" key="3">
    <source>
        <dbReference type="Proteomes" id="UP000197003"/>
    </source>
</evidence>
<accession>A0A1Z3N6I6</accession>
<dbReference type="CDD" id="cd00038">
    <property type="entry name" value="CAP_ED"/>
    <property type="match status" value="1"/>
</dbReference>
<dbReference type="GO" id="GO:0098855">
    <property type="term" value="C:HCN channel complex"/>
    <property type="evidence" value="ECO:0007669"/>
    <property type="project" value="TreeGrafter"/>
</dbReference>
<dbReference type="PANTHER" id="PTHR45689:SF5">
    <property type="entry name" value="I[[H]] CHANNEL, ISOFORM E"/>
    <property type="match status" value="1"/>
</dbReference>
<dbReference type="GO" id="GO:0005249">
    <property type="term" value="F:voltage-gated potassium channel activity"/>
    <property type="evidence" value="ECO:0007669"/>
    <property type="project" value="TreeGrafter"/>
</dbReference>
<dbReference type="PRINTS" id="PR00103">
    <property type="entry name" value="CAMPKINASE"/>
</dbReference>
<feature type="domain" description="Cyclic nucleotide-binding" evidence="1">
    <location>
        <begin position="1"/>
        <end position="111"/>
    </location>
</feature>
<dbReference type="InterPro" id="IPR014710">
    <property type="entry name" value="RmlC-like_jellyroll"/>
</dbReference>
<dbReference type="PROSITE" id="PS00889">
    <property type="entry name" value="CNMP_BINDING_2"/>
    <property type="match status" value="1"/>
</dbReference>
<sequence>MDAQSAIVKETYKPGDFIFFEGDIENHFYIVESGVVNIFTKDQMGKRIPICDIVDGESFGEFALISKSPRSASAQAVTDVILVKVSEEGFQQLLSELPTWAECMLKSFTDRLQNMTEKIREAEQFRRRES</sequence>
<evidence type="ECO:0000259" key="1">
    <source>
        <dbReference type="PROSITE" id="PS50042"/>
    </source>
</evidence>
<protein>
    <submittedName>
        <fullName evidence="2">Nucleotide-gated potassium channel protein</fullName>
    </submittedName>
</protein>
<reference evidence="2 3" key="1">
    <citation type="submission" date="2017-04" db="EMBL/GenBank/DDBJ databases">
        <title>Whole genome sequence of Bdellovibrio bacteriovorus strain SSB218315.</title>
        <authorList>
            <person name="Oyedara O."/>
            <person name="Rodriguez-Perez M.A."/>
        </authorList>
    </citation>
    <scope>NUCLEOTIDE SEQUENCE [LARGE SCALE GENOMIC DNA]</scope>
    <source>
        <strain evidence="2 3">SSB218315</strain>
    </source>
</reference>
<keyword evidence="2" id="KW-0813">Transport</keyword>
<dbReference type="AlphaFoldDB" id="A0A1Z3N6I6"/>
<dbReference type="SMART" id="SM00100">
    <property type="entry name" value="cNMP"/>
    <property type="match status" value="1"/>
</dbReference>
<dbReference type="OrthoDB" id="5293964at2"/>
<keyword evidence="2" id="KW-0406">Ion transport</keyword>
<dbReference type="Proteomes" id="UP000197003">
    <property type="component" value="Chromosome"/>
</dbReference>
<dbReference type="Gene3D" id="2.60.120.10">
    <property type="entry name" value="Jelly Rolls"/>
    <property type="match status" value="1"/>
</dbReference>